<protein>
    <submittedName>
        <fullName evidence="3">Uncharacterized protein</fullName>
    </submittedName>
</protein>
<dbReference type="AlphaFoldDB" id="A0A383W4D3"/>
<sequence length="369" mass="40875">MPCPFGFHAAGEEDCDDVAEETQQTDKSKQGAKKQGSCPFSKKKEDKDDRFDYNKDPVSWFYQNQIRSEEEFQAKKSKLREQARERLNSIFEQKGKHLIVDSDDDDFSINSSELSAWDSDVHSIRTLASCANSWAESANFTAPAMVTLRAILICTMVAAAHSVWQSLQAMLRINRFWGIIVFGWVPLASLVAAFVTIIAGVTYWYMTDSKSKKGLLGAQIGMHLLVGGCSLLAMLCWVYPSRIDSEFSASVCKPTGNSDAISRLCHYLPMVQEQITLAMASIMKANAGLAALALAATIAGSWHQWELSFIEKKASKHKRRRRHRKNSIPWDKIKVENMGPISYCGGAPPKAAARKAAGAGVTAEIKKKV</sequence>
<evidence type="ECO:0000313" key="3">
    <source>
        <dbReference type="EMBL" id="SZX72341.1"/>
    </source>
</evidence>
<gene>
    <name evidence="3" type="ORF">BQ4739_LOCUS12525</name>
</gene>
<reference evidence="3 4" key="1">
    <citation type="submission" date="2016-10" db="EMBL/GenBank/DDBJ databases">
        <authorList>
            <person name="Cai Z."/>
        </authorList>
    </citation>
    <scope>NUCLEOTIDE SEQUENCE [LARGE SCALE GENOMIC DNA]</scope>
</reference>
<dbReference type="Proteomes" id="UP000256970">
    <property type="component" value="Unassembled WGS sequence"/>
</dbReference>
<feature type="transmembrane region" description="Helical" evidence="2">
    <location>
        <begin position="146"/>
        <end position="164"/>
    </location>
</feature>
<feature type="transmembrane region" description="Helical" evidence="2">
    <location>
        <begin position="176"/>
        <end position="206"/>
    </location>
</feature>
<keyword evidence="2" id="KW-0812">Transmembrane</keyword>
<keyword evidence="2" id="KW-0472">Membrane</keyword>
<feature type="region of interest" description="Disordered" evidence="1">
    <location>
        <begin position="1"/>
        <end position="55"/>
    </location>
</feature>
<proteinExistence type="predicted"/>
<keyword evidence="4" id="KW-1185">Reference proteome</keyword>
<evidence type="ECO:0000313" key="4">
    <source>
        <dbReference type="Proteomes" id="UP000256970"/>
    </source>
</evidence>
<dbReference type="EMBL" id="FNXT01001126">
    <property type="protein sequence ID" value="SZX72341.1"/>
    <property type="molecule type" value="Genomic_DNA"/>
</dbReference>
<accession>A0A383W4D3</accession>
<evidence type="ECO:0000256" key="1">
    <source>
        <dbReference type="SAM" id="MobiDB-lite"/>
    </source>
</evidence>
<evidence type="ECO:0000256" key="2">
    <source>
        <dbReference type="SAM" id="Phobius"/>
    </source>
</evidence>
<feature type="compositionally biased region" description="Basic and acidic residues" evidence="1">
    <location>
        <begin position="42"/>
        <end position="55"/>
    </location>
</feature>
<name>A0A383W4D3_TETOB</name>
<keyword evidence="2" id="KW-1133">Transmembrane helix</keyword>
<feature type="transmembrane region" description="Helical" evidence="2">
    <location>
        <begin position="218"/>
        <end position="239"/>
    </location>
</feature>
<organism evidence="3 4">
    <name type="scientific">Tetradesmus obliquus</name>
    <name type="common">Green alga</name>
    <name type="synonym">Acutodesmus obliquus</name>
    <dbReference type="NCBI Taxonomy" id="3088"/>
    <lineage>
        <taxon>Eukaryota</taxon>
        <taxon>Viridiplantae</taxon>
        <taxon>Chlorophyta</taxon>
        <taxon>core chlorophytes</taxon>
        <taxon>Chlorophyceae</taxon>
        <taxon>CS clade</taxon>
        <taxon>Sphaeropleales</taxon>
        <taxon>Scenedesmaceae</taxon>
        <taxon>Tetradesmus</taxon>
    </lineage>
</organism>